<dbReference type="GO" id="GO:0005975">
    <property type="term" value="P:carbohydrate metabolic process"/>
    <property type="evidence" value="ECO:0007669"/>
    <property type="project" value="InterPro"/>
</dbReference>
<evidence type="ECO:0000313" key="4">
    <source>
        <dbReference type="EMBL" id="RXG13214.1"/>
    </source>
</evidence>
<dbReference type="InterPro" id="IPR008928">
    <property type="entry name" value="6-hairpin_glycosidase_sf"/>
</dbReference>
<dbReference type="Pfam" id="PF16334">
    <property type="entry name" value="DUF4964"/>
    <property type="match status" value="1"/>
</dbReference>
<dbReference type="InterPro" id="IPR052743">
    <property type="entry name" value="Glutaminase_GtaA"/>
</dbReference>
<dbReference type="InterPro" id="IPR008979">
    <property type="entry name" value="Galactose-bd-like_sf"/>
</dbReference>
<dbReference type="AlphaFoldDB" id="A0A4Q0NS12"/>
<organism evidence="4 5">
    <name type="scientific">Leeuwenhoekiella aestuarii</name>
    <dbReference type="NCBI Taxonomy" id="2249426"/>
    <lineage>
        <taxon>Bacteria</taxon>
        <taxon>Pseudomonadati</taxon>
        <taxon>Bacteroidota</taxon>
        <taxon>Flavobacteriia</taxon>
        <taxon>Flavobacteriales</taxon>
        <taxon>Flavobacteriaceae</taxon>
        <taxon>Leeuwenhoekiella</taxon>
    </lineage>
</organism>
<dbReference type="OrthoDB" id="9812332at2"/>
<feature type="domain" description="Glutaminase A central" evidence="2">
    <location>
        <begin position="482"/>
        <end position="818"/>
    </location>
</feature>
<dbReference type="PANTHER" id="PTHR31987:SF1">
    <property type="entry name" value="GLUTAMINASE A"/>
    <property type="match status" value="1"/>
</dbReference>
<reference evidence="4 5" key="1">
    <citation type="submission" date="2018-07" db="EMBL/GenBank/DDBJ databases">
        <title>Leeuwenhoekiella genomics.</title>
        <authorList>
            <person name="Tahon G."/>
            <person name="Willems A."/>
        </authorList>
    </citation>
    <scope>NUCLEOTIDE SEQUENCE [LARGE SCALE GENOMIC DNA]</scope>
    <source>
        <strain evidence="4 5">R-50232</strain>
    </source>
</reference>
<feature type="domain" description="DUF4964" evidence="1">
    <location>
        <begin position="12"/>
        <end position="89"/>
    </location>
</feature>
<comment type="caution">
    <text evidence="4">The sequence shown here is derived from an EMBL/GenBank/DDBJ whole genome shotgun (WGS) entry which is preliminary data.</text>
</comment>
<name>A0A4Q0NS12_9FLAO</name>
<dbReference type="InterPro" id="IPR032514">
    <property type="entry name" value="GtaA_central"/>
</dbReference>
<dbReference type="SUPFAM" id="SSF49785">
    <property type="entry name" value="Galactose-binding domain-like"/>
    <property type="match status" value="1"/>
</dbReference>
<dbReference type="Gene3D" id="2.60.120.260">
    <property type="entry name" value="Galactose-binding domain-like"/>
    <property type="match status" value="1"/>
</dbReference>
<evidence type="ECO:0000259" key="1">
    <source>
        <dbReference type="Pfam" id="PF16334"/>
    </source>
</evidence>
<evidence type="ECO:0000259" key="3">
    <source>
        <dbReference type="Pfam" id="PF17168"/>
    </source>
</evidence>
<accession>A0A4Q0NS12</accession>
<gene>
    <name evidence="4" type="ORF">DSM04_105192</name>
</gene>
<dbReference type="SUPFAM" id="SSF48208">
    <property type="entry name" value="Six-hairpin glycosidases"/>
    <property type="match status" value="1"/>
</dbReference>
<dbReference type="InterPro" id="IPR032515">
    <property type="entry name" value="DUF4964"/>
</dbReference>
<feature type="domain" description="Glutaminase A N-terminal" evidence="3">
    <location>
        <begin position="257"/>
        <end position="476"/>
    </location>
</feature>
<dbReference type="Pfam" id="PF17168">
    <property type="entry name" value="DUF5127"/>
    <property type="match status" value="1"/>
</dbReference>
<dbReference type="PANTHER" id="PTHR31987">
    <property type="entry name" value="GLUTAMINASE A-RELATED"/>
    <property type="match status" value="1"/>
</dbReference>
<evidence type="ECO:0000313" key="5">
    <source>
        <dbReference type="Proteomes" id="UP000289821"/>
    </source>
</evidence>
<evidence type="ECO:0008006" key="6">
    <source>
        <dbReference type="Google" id="ProtNLM"/>
    </source>
</evidence>
<keyword evidence="5" id="KW-1185">Reference proteome</keyword>
<proteinExistence type="predicted"/>
<dbReference type="InterPro" id="IPR033433">
    <property type="entry name" value="GtaA_N"/>
</dbReference>
<dbReference type="Pfam" id="PF16335">
    <property type="entry name" value="GtaA_6_Hairpin"/>
    <property type="match status" value="1"/>
</dbReference>
<dbReference type="EMBL" id="QOVI01000005">
    <property type="protein sequence ID" value="RXG13214.1"/>
    <property type="molecule type" value="Genomic_DNA"/>
</dbReference>
<protein>
    <recommendedName>
        <fullName evidence="6">L-glutaminase</fullName>
    </recommendedName>
</protein>
<sequence length="827" mass="92210">MLSLLCVFAYSCKEQQTTAQNENDVISGSASLRAPAYPLITHDPYLSIWSMGDELNGSPTKHWTEKDHSLTGVLQLDDKFYQFLGMESKVWDAVLPASDEETYIVSYSETKPDDNWVKTDYDATPWKTGEAPFSDNKSMAETSWTSDDLYYRRTFNLESTDLETLYLKLSHDDNVKAWINGVQVADIKGWLDSYKYLPVSKEAISTLKPTGNVLAIHIRNTAGGQFLDAGLVTEAKSENNIEIQKAKQLNVALRANQTEYTFDADGTQIAITFTSPLLIEDLDIYSRPISYINVKVYGDESHNAKLYLGASSAIAVNQEVQEVEVSEYTNGDLTVLKAGTTSQPVLEKRGDDLRIDWGYLYVAAPSANTTQYISETAQGLDAFVSGEILDTNEKTTGKNLILNTVADLGEINSEGSEQLFMIGYDQYEAVNYFGNNLKPWWSKDGATMDQELTKAYTDYESVISKVHNFDEQLYKDALESGGEKYADLCVTAYRQAIAAHILVEAPNGDILFLSKENNSNGSINTVDVTYPSAPLFLVYNPDLLKGMLNGIFYYSESGKWKKPFPAHDLGTYPIATGQTYGEDMPVEEAGNMLILTAAIAQAEGNADYAKAHWATLTTWADYLMQSGFDPANQLSTDDFAGHLARNANLSVKAIMAIASYGKLAEMLDNKETAEKYTAAAKDMAQKWKNIAADGDHYTLAFESEGSWSQKYNLVWDEILGLDIFPKDVQKTEVAYYLNKQEAYGLPLDSRKTYTKSDWILWTATLAHNDADFKALMEPVWDFANTTSQRVPLTDWHETTNGDKVGFKARSVVGGYFIKMLKDNKLNN</sequence>
<evidence type="ECO:0000259" key="2">
    <source>
        <dbReference type="Pfam" id="PF16335"/>
    </source>
</evidence>
<dbReference type="Proteomes" id="UP000289821">
    <property type="component" value="Unassembled WGS sequence"/>
</dbReference>